<dbReference type="SUPFAM" id="SSF81606">
    <property type="entry name" value="PP2C-like"/>
    <property type="match status" value="1"/>
</dbReference>
<protein>
    <recommendedName>
        <fullName evidence="6">PPM-type phosphatase domain-containing protein</fullName>
    </recommendedName>
</protein>
<evidence type="ECO:0000259" key="3">
    <source>
        <dbReference type="PROSITE" id="PS51746"/>
    </source>
</evidence>
<dbReference type="GO" id="GO:0004672">
    <property type="term" value="F:protein kinase activity"/>
    <property type="evidence" value="ECO:0007669"/>
    <property type="project" value="InterPro"/>
</dbReference>
<feature type="region of interest" description="Disordered" evidence="1">
    <location>
        <begin position="1"/>
        <end position="22"/>
    </location>
</feature>
<dbReference type="PROSITE" id="PS51746">
    <property type="entry name" value="PPM_2"/>
    <property type="match status" value="1"/>
</dbReference>
<evidence type="ECO:0000259" key="2">
    <source>
        <dbReference type="PROSITE" id="PS50011"/>
    </source>
</evidence>
<dbReference type="Gene3D" id="3.60.40.10">
    <property type="entry name" value="PPM-type phosphatase domain"/>
    <property type="match status" value="1"/>
</dbReference>
<dbReference type="CDD" id="cd00143">
    <property type="entry name" value="PP2Cc"/>
    <property type="match status" value="1"/>
</dbReference>
<sequence length="777" mass="85045">MRQTPPPTPSARSPRRRAGSISSAAHTGKNYVLVLVGLLAAGLVLECARHLIRRDEPAPPLEADETNYLPDPRTKLSPGDTVNAYELVSLAGQAGGNKLPAPIEGITHFTPALPHPRDACALTESEPGAQTSFRWAIKRRLNRGAHGEVWAATREERDYVLKRMFLEKGAHVRLAAAREAWFGAALGGHFVESFATARGDVWLVFEHAGRSLHDHLFEADPTIGVLRPTRAWRQLRLDADGPRKFAELCVGLLEATAAVHAAGVVHRDVKPSNIAIDVTDEGYMKVTLLDFSSAWSREAESAGLYGSTGPSRDEETVEYMPPERLLDDGTKTPSPSQDAWAIGVVLLEVLLGTRQAFQVDPRTRAFVEKSLRGRSRFEIEKALLEAALADLCVLPKDATPCAPTDLLDELQERDPLEVGFASYLGVDGADFISSLLARDPLERALPAQALNHPFLRRAAEQLFENVRRIDAPASLLVEAPSRALDAPYYTLPGVRRRFDVWESCRRFAELKNMTAFCEYDARSLPPCLSAQRFEIDQESHYGLCDLRGRRARIEDHHAVVYDDHYALWGVFDGHGGRAAARYSARELPAALSTFGDDDIRAAFHSVDAAFDDPKHDKSGSTATVAVVVNQSLVVANVGDSRAIACCPLVVLTEDHVASDASEASRINQLGGTIVEKRVEDRVVLTRSIGNRALDPLLIAEPYITRYPLSSFRYLIVATDGLWDVVSNDEAARFVGERLDGSVDAAQRAAKALAHEALVRQSTDNVCVIVVDLEAHGS</sequence>
<organism evidence="4 5">
    <name type="scientific">Pelagomonas calceolata</name>
    <dbReference type="NCBI Taxonomy" id="35677"/>
    <lineage>
        <taxon>Eukaryota</taxon>
        <taxon>Sar</taxon>
        <taxon>Stramenopiles</taxon>
        <taxon>Ochrophyta</taxon>
        <taxon>Pelagophyceae</taxon>
        <taxon>Pelagomonadales</taxon>
        <taxon>Pelagomonadaceae</taxon>
        <taxon>Pelagomonas</taxon>
    </lineage>
</organism>
<comment type="caution">
    <text evidence="4">The sequence shown here is derived from an EMBL/GenBank/DDBJ whole genome shotgun (WGS) entry which is preliminary data.</text>
</comment>
<dbReference type="SMART" id="SM00220">
    <property type="entry name" value="S_TKc"/>
    <property type="match status" value="1"/>
</dbReference>
<dbReference type="Pfam" id="PF00481">
    <property type="entry name" value="PP2C"/>
    <property type="match status" value="1"/>
</dbReference>
<dbReference type="Gene3D" id="1.10.510.10">
    <property type="entry name" value="Transferase(Phosphotransferase) domain 1"/>
    <property type="match status" value="1"/>
</dbReference>
<dbReference type="InterPro" id="IPR036457">
    <property type="entry name" value="PPM-type-like_dom_sf"/>
</dbReference>
<dbReference type="SMART" id="SM00332">
    <property type="entry name" value="PP2Cc"/>
    <property type="match status" value="1"/>
</dbReference>
<name>A0A8J2T2K3_9STRA</name>
<feature type="domain" description="Protein kinase" evidence="2">
    <location>
        <begin position="135"/>
        <end position="455"/>
    </location>
</feature>
<accession>A0A8J2T2K3</accession>
<keyword evidence="5" id="KW-1185">Reference proteome</keyword>
<dbReference type="SMART" id="SM00331">
    <property type="entry name" value="PP2C_SIG"/>
    <property type="match status" value="1"/>
</dbReference>
<dbReference type="GO" id="GO:0004722">
    <property type="term" value="F:protein serine/threonine phosphatase activity"/>
    <property type="evidence" value="ECO:0007669"/>
    <property type="project" value="InterPro"/>
</dbReference>
<evidence type="ECO:0000313" key="4">
    <source>
        <dbReference type="EMBL" id="CAH0379814.1"/>
    </source>
</evidence>
<dbReference type="AlphaFoldDB" id="A0A8J2T2K3"/>
<evidence type="ECO:0000313" key="5">
    <source>
        <dbReference type="Proteomes" id="UP000789595"/>
    </source>
</evidence>
<dbReference type="GO" id="GO:0005524">
    <property type="term" value="F:ATP binding"/>
    <property type="evidence" value="ECO:0007669"/>
    <property type="project" value="InterPro"/>
</dbReference>
<evidence type="ECO:0000256" key="1">
    <source>
        <dbReference type="SAM" id="MobiDB-lite"/>
    </source>
</evidence>
<dbReference type="InterPro" id="IPR000719">
    <property type="entry name" value="Prot_kinase_dom"/>
</dbReference>
<dbReference type="PANTHER" id="PTHR47992">
    <property type="entry name" value="PROTEIN PHOSPHATASE"/>
    <property type="match status" value="1"/>
</dbReference>
<feature type="domain" description="PPM-type phosphatase" evidence="3">
    <location>
        <begin position="540"/>
        <end position="772"/>
    </location>
</feature>
<dbReference type="Pfam" id="PF00069">
    <property type="entry name" value="Pkinase"/>
    <property type="match status" value="1"/>
</dbReference>
<gene>
    <name evidence="4" type="ORF">PECAL_6P14520</name>
</gene>
<evidence type="ECO:0008006" key="6">
    <source>
        <dbReference type="Google" id="ProtNLM"/>
    </source>
</evidence>
<dbReference type="EMBL" id="CAKKNE010000006">
    <property type="protein sequence ID" value="CAH0379814.1"/>
    <property type="molecule type" value="Genomic_DNA"/>
</dbReference>
<dbReference type="InterPro" id="IPR001932">
    <property type="entry name" value="PPM-type_phosphatase-like_dom"/>
</dbReference>
<dbReference type="InterPro" id="IPR011009">
    <property type="entry name" value="Kinase-like_dom_sf"/>
</dbReference>
<dbReference type="SUPFAM" id="SSF56112">
    <property type="entry name" value="Protein kinase-like (PK-like)"/>
    <property type="match status" value="1"/>
</dbReference>
<dbReference type="Proteomes" id="UP000789595">
    <property type="component" value="Unassembled WGS sequence"/>
</dbReference>
<proteinExistence type="predicted"/>
<dbReference type="InterPro" id="IPR015655">
    <property type="entry name" value="PP2C"/>
</dbReference>
<dbReference type="PROSITE" id="PS50011">
    <property type="entry name" value="PROTEIN_KINASE_DOM"/>
    <property type="match status" value="1"/>
</dbReference>
<reference evidence="4" key="1">
    <citation type="submission" date="2021-11" db="EMBL/GenBank/DDBJ databases">
        <authorList>
            <consortium name="Genoscope - CEA"/>
            <person name="William W."/>
        </authorList>
    </citation>
    <scope>NUCLEOTIDE SEQUENCE</scope>
</reference>
<dbReference type="OrthoDB" id="10264738at2759"/>